<name>A0A502FWH0_9PROT</name>
<dbReference type="OrthoDB" id="8080802at2"/>
<dbReference type="Pfam" id="PF01527">
    <property type="entry name" value="HTH_Tnp_1"/>
    <property type="match status" value="1"/>
</dbReference>
<accession>A0A502FWH0</accession>
<dbReference type="InterPro" id="IPR036397">
    <property type="entry name" value="RNaseH_sf"/>
</dbReference>
<dbReference type="PANTHER" id="PTHR47515:SF2">
    <property type="entry name" value="INTEGRASE CORE DOMAIN PROTEIN"/>
    <property type="match status" value="1"/>
</dbReference>
<evidence type="ECO:0000313" key="4">
    <source>
        <dbReference type="Proteomes" id="UP000317078"/>
    </source>
</evidence>
<dbReference type="Proteomes" id="UP000317078">
    <property type="component" value="Unassembled WGS sequence"/>
</dbReference>
<evidence type="ECO:0000313" key="3">
    <source>
        <dbReference type="EMBL" id="TPG53622.1"/>
    </source>
</evidence>
<dbReference type="GO" id="GO:0015074">
    <property type="term" value="P:DNA integration"/>
    <property type="evidence" value="ECO:0007669"/>
    <property type="project" value="InterPro"/>
</dbReference>
<dbReference type="InterPro" id="IPR009057">
    <property type="entry name" value="Homeodomain-like_sf"/>
</dbReference>
<dbReference type="InterPro" id="IPR002514">
    <property type="entry name" value="Transposase_8"/>
</dbReference>
<evidence type="ECO:0000259" key="2">
    <source>
        <dbReference type="PROSITE" id="PS50994"/>
    </source>
</evidence>
<dbReference type="NCBIfam" id="NF033516">
    <property type="entry name" value="transpos_IS3"/>
    <property type="match status" value="1"/>
</dbReference>
<feature type="domain" description="Integrase catalytic" evidence="2">
    <location>
        <begin position="232"/>
        <end position="402"/>
    </location>
</feature>
<dbReference type="GO" id="GO:0006313">
    <property type="term" value="P:DNA transposition"/>
    <property type="evidence" value="ECO:0007669"/>
    <property type="project" value="InterPro"/>
</dbReference>
<dbReference type="InterPro" id="IPR025948">
    <property type="entry name" value="HTH-like_dom"/>
</dbReference>
<dbReference type="SUPFAM" id="SSF53098">
    <property type="entry name" value="Ribonuclease H-like"/>
    <property type="match status" value="1"/>
</dbReference>
<dbReference type="Pfam" id="PF13276">
    <property type="entry name" value="HTH_21"/>
    <property type="match status" value="1"/>
</dbReference>
<dbReference type="GO" id="GO:0004803">
    <property type="term" value="F:transposase activity"/>
    <property type="evidence" value="ECO:0007669"/>
    <property type="project" value="InterPro"/>
</dbReference>
<proteinExistence type="predicted"/>
<dbReference type="InterPro" id="IPR048020">
    <property type="entry name" value="Transpos_IS3"/>
</dbReference>
<keyword evidence="4" id="KW-1185">Reference proteome</keyword>
<organism evidence="3 4">
    <name type="scientific">Muricoccus nepalensis</name>
    <dbReference type="NCBI Taxonomy" id="1854500"/>
    <lineage>
        <taxon>Bacteria</taxon>
        <taxon>Pseudomonadati</taxon>
        <taxon>Pseudomonadota</taxon>
        <taxon>Alphaproteobacteria</taxon>
        <taxon>Acetobacterales</taxon>
        <taxon>Roseomonadaceae</taxon>
        <taxon>Muricoccus</taxon>
    </lineage>
</organism>
<dbReference type="EMBL" id="RCZP01000015">
    <property type="protein sequence ID" value="TPG53622.1"/>
    <property type="molecule type" value="Genomic_DNA"/>
</dbReference>
<feature type="coiled-coil region" evidence="1">
    <location>
        <begin position="80"/>
        <end position="107"/>
    </location>
</feature>
<dbReference type="PROSITE" id="PS50994">
    <property type="entry name" value="INTEGRASE"/>
    <property type="match status" value="1"/>
</dbReference>
<dbReference type="InterPro" id="IPR001584">
    <property type="entry name" value="Integrase_cat-core"/>
</dbReference>
<dbReference type="GO" id="GO:0003677">
    <property type="term" value="F:DNA binding"/>
    <property type="evidence" value="ECO:0007669"/>
    <property type="project" value="InterPro"/>
</dbReference>
<dbReference type="InterPro" id="IPR036388">
    <property type="entry name" value="WH-like_DNA-bd_sf"/>
</dbReference>
<comment type="caution">
    <text evidence="3">The sequence shown here is derived from an EMBL/GenBank/DDBJ whole genome shotgun (WGS) entry which is preliminary data.</text>
</comment>
<dbReference type="PANTHER" id="PTHR47515">
    <property type="entry name" value="LOW CALCIUM RESPONSE LOCUS PROTEIN T"/>
    <property type="match status" value="1"/>
</dbReference>
<protein>
    <submittedName>
        <fullName evidence="3">IS3 family transposase</fullName>
    </submittedName>
</protein>
<evidence type="ECO:0000256" key="1">
    <source>
        <dbReference type="SAM" id="Coils"/>
    </source>
</evidence>
<sequence length="409" mass="45821">MPNDPTRVEIIASRERRRRYSADYKLRLVEETMQPGMTVSAVARLHGVSPSLLFQWRRRMAEGGKAAIQADGEVVAAGRLRELEGRIRDLERLLGRKTMEVEILREALSAAPGKKARLAVAVAATGRFPVKVVAETLGVARSNLVEQVRRGAKPRGRYRRQGDDELLAAIRQLTDARPTYGYRRITALLNRARRASGAEPLNHKRVYRLMLRGQLLLQRHGTQRPIRAHEGKVIAPASNLRWSSDGLEIPCWNGEVVRLAFAIDTHDREVMAWIATTGGVSGEMIRDLMLACVERRFAALRAPYPVQWLADNGSAYAAHDTRDFAVALNLIACFTPVRSPESNGVSEAFVKTLKRDYARINPRPDAAAVLQQLPGWIEDYNESHPHKGLRMRSPREFIRAQSQPAPCPV</sequence>
<keyword evidence="1" id="KW-0175">Coiled coil</keyword>
<reference evidence="3 4" key="1">
    <citation type="journal article" date="2019" name="Environ. Microbiol.">
        <title>Species interactions and distinct microbial communities in high Arctic permafrost affected cryosols are associated with the CH4 and CO2 gas fluxes.</title>
        <authorList>
            <person name="Altshuler I."/>
            <person name="Hamel J."/>
            <person name="Turney S."/>
            <person name="Magnuson E."/>
            <person name="Levesque R."/>
            <person name="Greer C."/>
            <person name="Whyte L.G."/>
        </authorList>
    </citation>
    <scope>NUCLEOTIDE SEQUENCE [LARGE SCALE GENOMIC DNA]</scope>
    <source>
        <strain evidence="3 4">S9.3B</strain>
    </source>
</reference>
<dbReference type="AlphaFoldDB" id="A0A502FWH0"/>
<dbReference type="Pfam" id="PF13683">
    <property type="entry name" value="rve_3"/>
    <property type="match status" value="1"/>
</dbReference>
<gene>
    <name evidence="3" type="ORF">EAH89_15530</name>
</gene>
<dbReference type="Gene3D" id="1.10.10.10">
    <property type="entry name" value="Winged helix-like DNA-binding domain superfamily/Winged helix DNA-binding domain"/>
    <property type="match status" value="1"/>
</dbReference>
<dbReference type="InterPro" id="IPR012337">
    <property type="entry name" value="RNaseH-like_sf"/>
</dbReference>
<dbReference type="SUPFAM" id="SSF46689">
    <property type="entry name" value="Homeodomain-like"/>
    <property type="match status" value="1"/>
</dbReference>
<dbReference type="Gene3D" id="3.30.420.10">
    <property type="entry name" value="Ribonuclease H-like superfamily/Ribonuclease H"/>
    <property type="match status" value="1"/>
</dbReference>